<gene>
    <name evidence="1" type="ORF">ACO22_03368</name>
</gene>
<evidence type="ECO:0000313" key="1">
    <source>
        <dbReference type="EMBL" id="ODH32674.1"/>
    </source>
</evidence>
<dbReference type="Proteomes" id="UP000242814">
    <property type="component" value="Unassembled WGS sequence"/>
</dbReference>
<dbReference type="VEuPathDB" id="FungiDB:PABG_03723"/>
<evidence type="ECO:0000313" key="2">
    <source>
        <dbReference type="Proteomes" id="UP000242814"/>
    </source>
</evidence>
<organism evidence="1 2">
    <name type="scientific">Paracoccidioides brasiliensis</name>
    <dbReference type="NCBI Taxonomy" id="121759"/>
    <lineage>
        <taxon>Eukaryota</taxon>
        <taxon>Fungi</taxon>
        <taxon>Dikarya</taxon>
        <taxon>Ascomycota</taxon>
        <taxon>Pezizomycotina</taxon>
        <taxon>Eurotiomycetes</taxon>
        <taxon>Eurotiomycetidae</taxon>
        <taxon>Onygenales</taxon>
        <taxon>Ajellomycetaceae</taxon>
        <taxon>Paracoccidioides</taxon>
    </lineage>
</organism>
<dbReference type="AlphaFoldDB" id="A0A1D2JG36"/>
<accession>A0A1D2JG36</accession>
<reference evidence="1 2" key="1">
    <citation type="submission" date="2016-06" db="EMBL/GenBank/DDBJ databases">
        <authorList>
            <person name="Kjaerup R.B."/>
            <person name="Dalgaard T.S."/>
            <person name="Juul-Madsen H.R."/>
        </authorList>
    </citation>
    <scope>NUCLEOTIDE SEQUENCE [LARGE SCALE GENOMIC DNA]</scope>
    <source>
        <strain evidence="1 2">Pb300</strain>
    </source>
</reference>
<protein>
    <submittedName>
        <fullName evidence="1">Uncharacterized protein</fullName>
    </submittedName>
</protein>
<name>A0A1D2JG36_PARBR</name>
<proteinExistence type="predicted"/>
<dbReference type="EMBL" id="LZYO01000114">
    <property type="protein sequence ID" value="ODH32674.1"/>
    <property type="molecule type" value="Genomic_DNA"/>
</dbReference>
<comment type="caution">
    <text evidence="1">The sequence shown here is derived from an EMBL/GenBank/DDBJ whole genome shotgun (WGS) entry which is preliminary data.</text>
</comment>
<sequence>MVQTTGRIQVRIARIPAVPQHPQNRRTVIPYFSYLSVLNNNHNIYKYLGNVWIPLGRQQSEPLI</sequence>